<keyword evidence="2" id="KW-0597">Phosphoprotein</keyword>
<feature type="region of interest" description="Disordered" evidence="12">
    <location>
        <begin position="786"/>
        <end position="806"/>
    </location>
</feature>
<feature type="domain" description="Protein kinase" evidence="14">
    <location>
        <begin position="507"/>
        <end position="785"/>
    </location>
</feature>
<dbReference type="InterPro" id="IPR011009">
    <property type="entry name" value="Kinase-like_dom_sf"/>
</dbReference>
<comment type="subcellular location">
    <subcellularLocation>
        <location evidence="1">Membrane</location>
        <topology evidence="1">Single-pass membrane protein</topology>
    </subcellularLocation>
</comment>
<evidence type="ECO:0000313" key="15">
    <source>
        <dbReference type="EMBL" id="KAK8935603.1"/>
    </source>
</evidence>
<protein>
    <submittedName>
        <fullName evidence="15">Leucine-rich repeat receptor-like protein kinase IMK3</fullName>
    </submittedName>
</protein>
<dbReference type="InterPro" id="IPR013210">
    <property type="entry name" value="LRR_N_plant-typ"/>
</dbReference>
<evidence type="ECO:0000256" key="6">
    <source>
        <dbReference type="ARBA" id="ARBA00022737"/>
    </source>
</evidence>
<dbReference type="AlphaFoldDB" id="A0AAP0BCM8"/>
<dbReference type="FunFam" id="1.10.510.10:FF:000095">
    <property type="entry name" value="protein STRUBBELIG-RECEPTOR FAMILY 8"/>
    <property type="match status" value="1"/>
</dbReference>
<evidence type="ECO:0000256" key="2">
    <source>
        <dbReference type="ARBA" id="ARBA00022553"/>
    </source>
</evidence>
<dbReference type="Pfam" id="PF00560">
    <property type="entry name" value="LRR_1"/>
    <property type="match status" value="6"/>
</dbReference>
<evidence type="ECO:0000256" key="11">
    <source>
        <dbReference type="ARBA" id="ARBA00023170"/>
    </source>
</evidence>
<keyword evidence="3" id="KW-0433">Leucine-rich repeat</keyword>
<dbReference type="FunFam" id="3.80.10.10:FF:000095">
    <property type="entry name" value="LRR receptor-like serine/threonine-protein kinase GSO1"/>
    <property type="match status" value="1"/>
</dbReference>
<dbReference type="Proteomes" id="UP001418222">
    <property type="component" value="Unassembled WGS sequence"/>
</dbReference>
<dbReference type="InterPro" id="IPR001245">
    <property type="entry name" value="Ser-Thr/Tyr_kinase_cat_dom"/>
</dbReference>
<dbReference type="EMBL" id="JBBWWQ010000011">
    <property type="protein sequence ID" value="KAK8935603.1"/>
    <property type="molecule type" value="Genomic_DNA"/>
</dbReference>
<evidence type="ECO:0000256" key="9">
    <source>
        <dbReference type="ARBA" id="ARBA00022989"/>
    </source>
</evidence>
<keyword evidence="16" id="KW-1185">Reference proteome</keyword>
<dbReference type="Pfam" id="PF07714">
    <property type="entry name" value="PK_Tyr_Ser-Thr"/>
    <property type="match status" value="1"/>
</dbReference>
<dbReference type="Gene3D" id="3.30.200.20">
    <property type="entry name" value="Phosphorylase Kinase, domain 1"/>
    <property type="match status" value="1"/>
</dbReference>
<dbReference type="PANTHER" id="PTHR48008:SF6">
    <property type="entry name" value="LEUCINE-RICH REPEAT RECEPTOR-LIKE PROTEIN KINASE IMK3-RELATED"/>
    <property type="match status" value="1"/>
</dbReference>
<evidence type="ECO:0000256" key="3">
    <source>
        <dbReference type="ARBA" id="ARBA00022614"/>
    </source>
</evidence>
<keyword evidence="15" id="KW-0418">Kinase</keyword>
<evidence type="ECO:0000256" key="7">
    <source>
        <dbReference type="ARBA" id="ARBA00022741"/>
    </source>
</evidence>
<evidence type="ECO:0000256" key="12">
    <source>
        <dbReference type="SAM" id="MobiDB-lite"/>
    </source>
</evidence>
<dbReference type="SUPFAM" id="SSF56112">
    <property type="entry name" value="Protein kinase-like (PK-like)"/>
    <property type="match status" value="1"/>
</dbReference>
<keyword evidence="11 15" id="KW-0675">Receptor</keyword>
<dbReference type="GO" id="GO:0016020">
    <property type="term" value="C:membrane"/>
    <property type="evidence" value="ECO:0007669"/>
    <property type="project" value="UniProtKB-SubCell"/>
</dbReference>
<keyword evidence="4 13" id="KW-0812">Transmembrane</keyword>
<dbReference type="GO" id="GO:0005524">
    <property type="term" value="F:ATP binding"/>
    <property type="evidence" value="ECO:0007669"/>
    <property type="project" value="UniProtKB-KW"/>
</dbReference>
<reference evidence="15 16" key="1">
    <citation type="journal article" date="2022" name="Nat. Plants">
        <title>Genomes of leafy and leafless Platanthera orchids illuminate the evolution of mycoheterotrophy.</title>
        <authorList>
            <person name="Li M.H."/>
            <person name="Liu K.W."/>
            <person name="Li Z."/>
            <person name="Lu H.C."/>
            <person name="Ye Q.L."/>
            <person name="Zhang D."/>
            <person name="Wang J.Y."/>
            <person name="Li Y.F."/>
            <person name="Zhong Z.M."/>
            <person name="Liu X."/>
            <person name="Yu X."/>
            <person name="Liu D.K."/>
            <person name="Tu X.D."/>
            <person name="Liu B."/>
            <person name="Hao Y."/>
            <person name="Liao X.Y."/>
            <person name="Jiang Y.T."/>
            <person name="Sun W.H."/>
            <person name="Chen J."/>
            <person name="Chen Y.Q."/>
            <person name="Ai Y."/>
            <person name="Zhai J.W."/>
            <person name="Wu S.S."/>
            <person name="Zhou Z."/>
            <person name="Hsiao Y.Y."/>
            <person name="Wu W.L."/>
            <person name="Chen Y.Y."/>
            <person name="Lin Y.F."/>
            <person name="Hsu J.L."/>
            <person name="Li C.Y."/>
            <person name="Wang Z.W."/>
            <person name="Zhao X."/>
            <person name="Zhong W.Y."/>
            <person name="Ma X.K."/>
            <person name="Ma L."/>
            <person name="Huang J."/>
            <person name="Chen G.Z."/>
            <person name="Huang M.Z."/>
            <person name="Huang L."/>
            <person name="Peng D.H."/>
            <person name="Luo Y.B."/>
            <person name="Zou S.Q."/>
            <person name="Chen S.P."/>
            <person name="Lan S."/>
            <person name="Tsai W.C."/>
            <person name="Van de Peer Y."/>
            <person name="Liu Z.J."/>
        </authorList>
    </citation>
    <scope>NUCLEOTIDE SEQUENCE [LARGE SCALE GENOMIC DNA]</scope>
    <source>
        <strain evidence="15">Lor287</strain>
    </source>
</reference>
<keyword evidence="9 13" id="KW-1133">Transmembrane helix</keyword>
<dbReference type="SUPFAM" id="SSF52058">
    <property type="entry name" value="L domain-like"/>
    <property type="match status" value="1"/>
</dbReference>
<dbReference type="InterPro" id="IPR003591">
    <property type="entry name" value="Leu-rich_rpt_typical-subtyp"/>
</dbReference>
<evidence type="ECO:0000256" key="1">
    <source>
        <dbReference type="ARBA" id="ARBA00004167"/>
    </source>
</evidence>
<evidence type="ECO:0000259" key="14">
    <source>
        <dbReference type="PROSITE" id="PS50011"/>
    </source>
</evidence>
<dbReference type="Pfam" id="PF13855">
    <property type="entry name" value="LRR_8"/>
    <property type="match status" value="1"/>
</dbReference>
<dbReference type="PROSITE" id="PS50011">
    <property type="entry name" value="PROTEIN_KINASE_DOM"/>
    <property type="match status" value="1"/>
</dbReference>
<evidence type="ECO:0000256" key="4">
    <source>
        <dbReference type="ARBA" id="ARBA00022692"/>
    </source>
</evidence>
<evidence type="ECO:0000256" key="13">
    <source>
        <dbReference type="SAM" id="Phobius"/>
    </source>
</evidence>
<dbReference type="Pfam" id="PF08263">
    <property type="entry name" value="LRRNT_2"/>
    <property type="match status" value="1"/>
</dbReference>
<dbReference type="InterPro" id="IPR000719">
    <property type="entry name" value="Prot_kinase_dom"/>
</dbReference>
<keyword evidence="10 13" id="KW-0472">Membrane</keyword>
<keyword evidence="7" id="KW-0547">Nucleotide-binding</keyword>
<evidence type="ECO:0000256" key="8">
    <source>
        <dbReference type="ARBA" id="ARBA00022840"/>
    </source>
</evidence>
<keyword evidence="15" id="KW-0808">Transferase</keyword>
<comment type="caution">
    <text evidence="15">The sequence shown here is derived from an EMBL/GenBank/DDBJ whole genome shotgun (WGS) entry which is preliminary data.</text>
</comment>
<dbReference type="InterPro" id="IPR052451">
    <property type="entry name" value="Ser/Thr_kinase-like"/>
</dbReference>
<dbReference type="InterPro" id="IPR001611">
    <property type="entry name" value="Leu-rich_rpt"/>
</dbReference>
<keyword evidence="5" id="KW-0732">Signal</keyword>
<organism evidence="15 16">
    <name type="scientific">Platanthera zijinensis</name>
    <dbReference type="NCBI Taxonomy" id="2320716"/>
    <lineage>
        <taxon>Eukaryota</taxon>
        <taxon>Viridiplantae</taxon>
        <taxon>Streptophyta</taxon>
        <taxon>Embryophyta</taxon>
        <taxon>Tracheophyta</taxon>
        <taxon>Spermatophyta</taxon>
        <taxon>Magnoliopsida</taxon>
        <taxon>Liliopsida</taxon>
        <taxon>Asparagales</taxon>
        <taxon>Orchidaceae</taxon>
        <taxon>Orchidoideae</taxon>
        <taxon>Orchideae</taxon>
        <taxon>Orchidinae</taxon>
        <taxon>Platanthera</taxon>
    </lineage>
</organism>
<feature type="transmembrane region" description="Helical" evidence="13">
    <location>
        <begin position="429"/>
        <end position="454"/>
    </location>
</feature>
<dbReference type="Gene3D" id="3.80.10.10">
    <property type="entry name" value="Ribonuclease Inhibitor"/>
    <property type="match status" value="2"/>
</dbReference>
<dbReference type="Gene3D" id="1.10.510.10">
    <property type="entry name" value="Transferase(Phosphotransferase) domain 1"/>
    <property type="match status" value="1"/>
</dbReference>
<dbReference type="FunFam" id="3.80.10.10:FF:000363">
    <property type="entry name" value="Leucine-rich repeat family protein"/>
    <property type="match status" value="1"/>
</dbReference>
<accession>A0AAP0BCM8</accession>
<dbReference type="CDD" id="cd14066">
    <property type="entry name" value="STKc_IRAK"/>
    <property type="match status" value="1"/>
</dbReference>
<evidence type="ECO:0000256" key="10">
    <source>
        <dbReference type="ARBA" id="ARBA00023136"/>
    </source>
</evidence>
<sequence>MALATSSMPRDEIIIAEEDYQGLQAFKHELIDQWGFLRSWNGTGLGACSGAWLGVKCAKGKVISIHLPWRGLAGRITEKIGQLTALRKLSLHDNSIGGQIPSAIGFLSDLRGLILFNNRFSGEIPSSVGNLLRLQTLDISNNLLSGKIPETISSSSKLYRLNLSYNNFSGEIPVGIARSPALTFFSLRHNALSGPIPDATAYQLRYFNLDENHLSGFIPTSLGKQRELREITLSNNQLNGSIPEEIGSLSMLEKFDISHNTIGGSFPPTLCNLSSLIRLNLAGNLIGDRLPESIYKLGNLSILSIKMNHFNGEIPTTMGNISSLTELDLSENNFTGEIPSSLSRLSKMTFLNVSDNRLSGRVPALLSERFNSSSFMGNIQLCGYISSTLCPAAPPANLPSPPSSPPDANLFSPHSSPLEVHRRRLSVRYIILIIGGIILAFLLLLCCVLLCFLVRKRVNSRKQSKLMGGAQKALQTTGAEPDPERDYGGKLVQFEGAFAFTADDLLCATAEIMGKSAYGTVYKATLEDGNQVAVKRLREKIVKNQKEFEAEVNVLGKIRHLNLLALRAYYLGPKGEKLLVFDFMPKGSLAAFLHARGPDSPTSWPIRMNIAMGIARGLRHLHEDISIVHGNLTSANVLLDDAHNAKIVDYGLSKLMTAAAANSTVTTATDALGYCAPELSKVKKATAKADVYSLGVIMLELLTGKSPGDTQNGVDLPQWVASRVKEEWTNEVFDLELIRENAELSAGDELLNTLKLALHCADPSPEARPEAREVLRKLEEIKPELATAGVEVAEGREADGSGENGD</sequence>
<keyword evidence="8" id="KW-0067">ATP-binding</keyword>
<proteinExistence type="predicted"/>
<gene>
    <name evidence="15" type="primary">IMK3</name>
    <name evidence="15" type="ORF">KSP39_PZI013847</name>
</gene>
<dbReference type="PANTHER" id="PTHR48008">
    <property type="entry name" value="LEUCINE-RICH REPEAT RECEPTOR-LIKE PROTEIN KINASE IMK3-RELATED"/>
    <property type="match status" value="1"/>
</dbReference>
<dbReference type="SMART" id="SM00369">
    <property type="entry name" value="LRR_TYP"/>
    <property type="match status" value="5"/>
</dbReference>
<dbReference type="InterPro" id="IPR032675">
    <property type="entry name" value="LRR_dom_sf"/>
</dbReference>
<dbReference type="GO" id="GO:0004672">
    <property type="term" value="F:protein kinase activity"/>
    <property type="evidence" value="ECO:0007669"/>
    <property type="project" value="InterPro"/>
</dbReference>
<name>A0AAP0BCM8_9ASPA</name>
<evidence type="ECO:0000256" key="5">
    <source>
        <dbReference type="ARBA" id="ARBA00022729"/>
    </source>
</evidence>
<dbReference type="FunFam" id="3.30.200.20:FF:000486">
    <property type="entry name" value="Leucine-rich repeat receptor-like protein kinase"/>
    <property type="match status" value="1"/>
</dbReference>
<keyword evidence="6" id="KW-0677">Repeat</keyword>
<evidence type="ECO:0000313" key="16">
    <source>
        <dbReference type="Proteomes" id="UP001418222"/>
    </source>
</evidence>